<keyword evidence="1 4" id="KW-0812">Transmembrane</keyword>
<dbReference type="KEGG" id="pcor:KS4_29320"/>
<feature type="transmembrane region" description="Helical" evidence="4">
    <location>
        <begin position="412"/>
        <end position="434"/>
    </location>
</feature>
<feature type="transmembrane region" description="Helical" evidence="4">
    <location>
        <begin position="90"/>
        <end position="110"/>
    </location>
</feature>
<feature type="transmembrane region" description="Helical" evidence="4">
    <location>
        <begin position="116"/>
        <end position="138"/>
    </location>
</feature>
<feature type="transmembrane region" description="Helical" evidence="4">
    <location>
        <begin position="368"/>
        <end position="392"/>
    </location>
</feature>
<proteinExistence type="predicted"/>
<feature type="transmembrane region" description="Helical" evidence="4">
    <location>
        <begin position="159"/>
        <end position="176"/>
    </location>
</feature>
<keyword evidence="6" id="KW-1185">Reference proteome</keyword>
<gene>
    <name evidence="5" type="ORF">KS4_29320</name>
</gene>
<evidence type="ECO:0000313" key="6">
    <source>
        <dbReference type="Proteomes" id="UP000317369"/>
    </source>
</evidence>
<accession>A0A517YXA1</accession>
<feature type="transmembrane region" description="Helical" evidence="4">
    <location>
        <begin position="25"/>
        <end position="45"/>
    </location>
</feature>
<dbReference type="InterPro" id="IPR036259">
    <property type="entry name" value="MFS_trans_sf"/>
</dbReference>
<feature type="transmembrane region" description="Helical" evidence="4">
    <location>
        <begin position="276"/>
        <end position="296"/>
    </location>
</feature>
<keyword evidence="2 4" id="KW-1133">Transmembrane helix</keyword>
<dbReference type="Proteomes" id="UP000317369">
    <property type="component" value="Chromosome"/>
</dbReference>
<dbReference type="PANTHER" id="PTHR23526:SF2">
    <property type="entry name" value="MAJOR FACILITATOR SUPERFAMILY (MFS) PROFILE DOMAIN-CONTAINING PROTEIN"/>
    <property type="match status" value="1"/>
</dbReference>
<dbReference type="RefSeq" id="WP_200761274.1">
    <property type="nucleotide sequence ID" value="NZ_CP036425.1"/>
</dbReference>
<dbReference type="InterPro" id="IPR052528">
    <property type="entry name" value="Sugar_transport-like"/>
</dbReference>
<evidence type="ECO:0000256" key="4">
    <source>
        <dbReference type="SAM" id="Phobius"/>
    </source>
</evidence>
<feature type="transmembrane region" description="Helical" evidence="4">
    <location>
        <begin position="57"/>
        <end position="78"/>
    </location>
</feature>
<feature type="transmembrane region" description="Helical" evidence="4">
    <location>
        <begin position="244"/>
        <end position="264"/>
    </location>
</feature>
<dbReference type="EMBL" id="CP036425">
    <property type="protein sequence ID" value="QDU34856.1"/>
    <property type="molecule type" value="Genomic_DNA"/>
</dbReference>
<evidence type="ECO:0000256" key="2">
    <source>
        <dbReference type="ARBA" id="ARBA00022989"/>
    </source>
</evidence>
<evidence type="ECO:0000256" key="3">
    <source>
        <dbReference type="ARBA" id="ARBA00023136"/>
    </source>
</evidence>
<dbReference type="SUPFAM" id="SSF103473">
    <property type="entry name" value="MFS general substrate transporter"/>
    <property type="match status" value="1"/>
</dbReference>
<dbReference type="InterPro" id="IPR011701">
    <property type="entry name" value="MFS"/>
</dbReference>
<evidence type="ECO:0000313" key="5">
    <source>
        <dbReference type="EMBL" id="QDU34856.1"/>
    </source>
</evidence>
<feature type="transmembrane region" description="Helical" evidence="4">
    <location>
        <begin position="188"/>
        <end position="212"/>
    </location>
</feature>
<sequence>MPLQTINTADHTLRRGELREKLVRINYAWIPGSLWLWTITGAALVRYAQGLGMPASYFGILAALPFIGNIMQLPASYFLEQHSLRQKTTLYGIFLSRICWILIGLVPWILPKEMTWPAMLILVGVSWLTLHFGVPGWISWMADLMPSRIRGRFIGKRRLLSQIVGVASSLMVGEMLDLVERANNEPQILLKVLSAVFVIAGLCGVLEAIGYLRQFTPDRPKPITQTSWLKSLHKPLTTRGFRPYILFNVVHTLGFASVSQYIWLYVFDRLEFSNRGANFLLVTIPLLLGSVGFVYWGRMIDRVGKKPVLLVTGIIATLTTIGWLFCDRTGYGLGYALVIISVITWPGVDLSNFNILIGIAGNPKDGSVFVAVNSVSVAIAGAISGVSAAIIAWQFKDFTFTIPQISDQPYDYIAVLLILSTALRLVSFVFVFFIEEPKASPTRDAIRFMTTSIYSNIRQAALMPTRAVGSLSKRTYILTQKHDKP</sequence>
<dbReference type="AlphaFoldDB" id="A0A517YXA1"/>
<evidence type="ECO:0000256" key="1">
    <source>
        <dbReference type="ARBA" id="ARBA00022692"/>
    </source>
</evidence>
<dbReference type="Pfam" id="PF07690">
    <property type="entry name" value="MFS_1"/>
    <property type="match status" value="1"/>
</dbReference>
<feature type="transmembrane region" description="Helical" evidence="4">
    <location>
        <begin position="308"/>
        <end position="325"/>
    </location>
</feature>
<dbReference type="GO" id="GO:0022857">
    <property type="term" value="F:transmembrane transporter activity"/>
    <property type="evidence" value="ECO:0007669"/>
    <property type="project" value="InterPro"/>
</dbReference>
<name>A0A517YXA1_9BACT</name>
<organism evidence="5 6">
    <name type="scientific">Poriferisphaera corsica</name>
    <dbReference type="NCBI Taxonomy" id="2528020"/>
    <lineage>
        <taxon>Bacteria</taxon>
        <taxon>Pseudomonadati</taxon>
        <taxon>Planctomycetota</taxon>
        <taxon>Phycisphaerae</taxon>
        <taxon>Phycisphaerales</taxon>
        <taxon>Phycisphaeraceae</taxon>
        <taxon>Poriferisphaera</taxon>
    </lineage>
</organism>
<dbReference type="Gene3D" id="1.20.1250.20">
    <property type="entry name" value="MFS general substrate transporter like domains"/>
    <property type="match status" value="2"/>
</dbReference>
<keyword evidence="3 4" id="KW-0472">Membrane</keyword>
<feature type="transmembrane region" description="Helical" evidence="4">
    <location>
        <begin position="331"/>
        <end position="348"/>
    </location>
</feature>
<reference evidence="5 6" key="1">
    <citation type="submission" date="2019-02" db="EMBL/GenBank/DDBJ databases">
        <title>Deep-cultivation of Planctomycetes and their phenomic and genomic characterization uncovers novel biology.</title>
        <authorList>
            <person name="Wiegand S."/>
            <person name="Jogler M."/>
            <person name="Boedeker C."/>
            <person name="Pinto D."/>
            <person name="Vollmers J."/>
            <person name="Rivas-Marin E."/>
            <person name="Kohn T."/>
            <person name="Peeters S.H."/>
            <person name="Heuer A."/>
            <person name="Rast P."/>
            <person name="Oberbeckmann S."/>
            <person name="Bunk B."/>
            <person name="Jeske O."/>
            <person name="Meyerdierks A."/>
            <person name="Storesund J.E."/>
            <person name="Kallscheuer N."/>
            <person name="Luecker S."/>
            <person name="Lage O.M."/>
            <person name="Pohl T."/>
            <person name="Merkel B.J."/>
            <person name="Hornburger P."/>
            <person name="Mueller R.-W."/>
            <person name="Bruemmer F."/>
            <person name="Labrenz M."/>
            <person name="Spormann A.M."/>
            <person name="Op den Camp H."/>
            <person name="Overmann J."/>
            <person name="Amann R."/>
            <person name="Jetten M.S.M."/>
            <person name="Mascher T."/>
            <person name="Medema M.H."/>
            <person name="Devos D.P."/>
            <person name="Kaster A.-K."/>
            <person name="Ovreas L."/>
            <person name="Rohde M."/>
            <person name="Galperin M.Y."/>
            <person name="Jogler C."/>
        </authorList>
    </citation>
    <scope>NUCLEOTIDE SEQUENCE [LARGE SCALE GENOMIC DNA]</scope>
    <source>
        <strain evidence="5 6">KS4</strain>
    </source>
</reference>
<dbReference type="PANTHER" id="PTHR23526">
    <property type="entry name" value="INTEGRAL MEMBRANE TRANSPORT PROTEIN-RELATED"/>
    <property type="match status" value="1"/>
</dbReference>
<protein>
    <submittedName>
        <fullName evidence="5">Major Facilitator Superfamily protein</fullName>
    </submittedName>
</protein>